<dbReference type="AlphaFoldDB" id="A0AAN7YUY4"/>
<dbReference type="InterPro" id="IPR050791">
    <property type="entry name" value="Aldo-Keto_reductase"/>
</dbReference>
<gene>
    <name evidence="3" type="ORF">RRF57_001476</name>
</gene>
<proteinExistence type="predicted"/>
<dbReference type="Proteomes" id="UP001305414">
    <property type="component" value="Unassembled WGS sequence"/>
</dbReference>
<dbReference type="GO" id="GO:0005737">
    <property type="term" value="C:cytoplasm"/>
    <property type="evidence" value="ECO:0007669"/>
    <property type="project" value="TreeGrafter"/>
</dbReference>
<evidence type="ECO:0000259" key="2">
    <source>
        <dbReference type="Pfam" id="PF00248"/>
    </source>
</evidence>
<feature type="domain" description="NADP-dependent oxidoreductase" evidence="2">
    <location>
        <begin position="44"/>
        <end position="352"/>
    </location>
</feature>
<dbReference type="PANTHER" id="PTHR43625">
    <property type="entry name" value="AFLATOXIN B1 ALDEHYDE REDUCTASE"/>
    <property type="match status" value="1"/>
</dbReference>
<name>A0AAN7YUY4_9PEZI</name>
<protein>
    <recommendedName>
        <fullName evidence="2">NADP-dependent oxidoreductase domain-containing protein</fullName>
    </recommendedName>
</protein>
<dbReference type="Pfam" id="PF00248">
    <property type="entry name" value="Aldo_ket_red"/>
    <property type="match status" value="1"/>
</dbReference>
<organism evidence="3 4">
    <name type="scientific">Xylaria bambusicola</name>
    <dbReference type="NCBI Taxonomy" id="326684"/>
    <lineage>
        <taxon>Eukaryota</taxon>
        <taxon>Fungi</taxon>
        <taxon>Dikarya</taxon>
        <taxon>Ascomycota</taxon>
        <taxon>Pezizomycotina</taxon>
        <taxon>Sordariomycetes</taxon>
        <taxon>Xylariomycetidae</taxon>
        <taxon>Xylariales</taxon>
        <taxon>Xylariaceae</taxon>
        <taxon>Xylaria</taxon>
    </lineage>
</organism>
<dbReference type="InterPro" id="IPR023210">
    <property type="entry name" value="NADP_OxRdtase_dom"/>
</dbReference>
<sequence length="380" mass="42156">MIAKMGNCENHHAYSNDSFMSSTMSSPQQLPTQQLGCDGPQVPRIGFGLMELSTGYVDPALLVASKPKVSDEERFKVLDRAWEIGATFWDTAAGYGDNEVLLGKWFNLRPERRKDVFLSTKFGARVEWGEDGKANFIIDSSPENCRRSCEKSLQNLGVKFIDLFYVHRFDRVTPVEKTMEALVELKKEGKIRYIGLSEPSSDTVRRACAIHHVTAVQIEYNPWTLDIETEAGTNLLATCRELGVATVAYSPLGRGLLSGRFKSLEDLGPEDKRHALPRFSPENFDKNLELAKVLTSIAATKNCTPAQVALAWIMFQGPDMFPIPGTKTLKYLEQNVEAVNVNITPEDDEHIRDTIKAMGGARGARQVAQGNALADTAKLV</sequence>
<evidence type="ECO:0000256" key="1">
    <source>
        <dbReference type="ARBA" id="ARBA00023002"/>
    </source>
</evidence>
<dbReference type="EMBL" id="JAWHQM010000002">
    <property type="protein sequence ID" value="KAK5625760.1"/>
    <property type="molecule type" value="Genomic_DNA"/>
</dbReference>
<dbReference type="SUPFAM" id="SSF51430">
    <property type="entry name" value="NAD(P)-linked oxidoreductase"/>
    <property type="match status" value="1"/>
</dbReference>
<comment type="caution">
    <text evidence="3">The sequence shown here is derived from an EMBL/GenBank/DDBJ whole genome shotgun (WGS) entry which is preliminary data.</text>
</comment>
<dbReference type="Gene3D" id="3.20.20.100">
    <property type="entry name" value="NADP-dependent oxidoreductase domain"/>
    <property type="match status" value="1"/>
</dbReference>
<reference evidence="3 4" key="1">
    <citation type="submission" date="2023-10" db="EMBL/GenBank/DDBJ databases">
        <title>Draft genome sequence of Xylaria bambusicola isolate GMP-LS, the root and basal stem rot pathogen of sugarcane in Indonesia.</title>
        <authorList>
            <person name="Selvaraj P."/>
            <person name="Muralishankar V."/>
            <person name="Muruganantham S."/>
            <person name="Sp S."/>
            <person name="Haryani S."/>
            <person name="Lau K.J.X."/>
            <person name="Naqvi N.I."/>
        </authorList>
    </citation>
    <scope>NUCLEOTIDE SEQUENCE [LARGE SCALE GENOMIC DNA]</scope>
    <source>
        <strain evidence="3">GMP-LS</strain>
    </source>
</reference>
<dbReference type="PANTHER" id="PTHR43625:SF40">
    <property type="entry name" value="ALDO-KETO REDUCTASE YAKC [NADP(+)]"/>
    <property type="match status" value="1"/>
</dbReference>
<dbReference type="InterPro" id="IPR036812">
    <property type="entry name" value="NAD(P)_OxRdtase_dom_sf"/>
</dbReference>
<evidence type="ECO:0000313" key="4">
    <source>
        <dbReference type="Proteomes" id="UP001305414"/>
    </source>
</evidence>
<keyword evidence="4" id="KW-1185">Reference proteome</keyword>
<evidence type="ECO:0000313" key="3">
    <source>
        <dbReference type="EMBL" id="KAK5625760.1"/>
    </source>
</evidence>
<keyword evidence="1" id="KW-0560">Oxidoreductase</keyword>
<accession>A0AAN7YUY4</accession>
<dbReference type="GO" id="GO:0016491">
    <property type="term" value="F:oxidoreductase activity"/>
    <property type="evidence" value="ECO:0007669"/>
    <property type="project" value="UniProtKB-KW"/>
</dbReference>